<evidence type="ECO:0000259" key="11">
    <source>
        <dbReference type="Pfam" id="PF04678"/>
    </source>
</evidence>
<evidence type="ECO:0000313" key="13">
    <source>
        <dbReference type="Proteomes" id="UP000322667"/>
    </source>
</evidence>
<evidence type="ECO:0000256" key="1">
    <source>
        <dbReference type="ARBA" id="ARBA00004141"/>
    </source>
</evidence>
<evidence type="ECO:0000313" key="12">
    <source>
        <dbReference type="EMBL" id="TYI05730.1"/>
    </source>
</evidence>
<keyword evidence="7 10" id="KW-1133">Transmembrane helix</keyword>
<dbReference type="GO" id="GO:0005262">
    <property type="term" value="F:calcium channel activity"/>
    <property type="evidence" value="ECO:0007669"/>
    <property type="project" value="TreeGrafter"/>
</dbReference>
<keyword evidence="5 10" id="KW-0812">Transmembrane</keyword>
<name>A0A5D2NTU7_GOSTO</name>
<evidence type="ECO:0000256" key="6">
    <source>
        <dbReference type="ARBA" id="ARBA00022837"/>
    </source>
</evidence>
<dbReference type="GO" id="GO:0051560">
    <property type="term" value="P:mitochondrial calcium ion homeostasis"/>
    <property type="evidence" value="ECO:0007669"/>
    <property type="project" value="InterPro"/>
</dbReference>
<feature type="transmembrane region" description="Helical" evidence="10">
    <location>
        <begin position="26"/>
        <end position="44"/>
    </location>
</feature>
<keyword evidence="4" id="KW-0109">Calcium transport</keyword>
<evidence type="ECO:0000256" key="8">
    <source>
        <dbReference type="ARBA" id="ARBA00023065"/>
    </source>
</evidence>
<keyword evidence="6" id="KW-0106">Calcium</keyword>
<dbReference type="InterPro" id="IPR006769">
    <property type="entry name" value="MCU_C"/>
</dbReference>
<organism evidence="12 13">
    <name type="scientific">Gossypium tomentosum</name>
    <name type="common">Hawaiian cotton</name>
    <name type="synonym">Gossypium sandvicense</name>
    <dbReference type="NCBI Taxonomy" id="34277"/>
    <lineage>
        <taxon>Eukaryota</taxon>
        <taxon>Viridiplantae</taxon>
        <taxon>Streptophyta</taxon>
        <taxon>Embryophyta</taxon>
        <taxon>Tracheophyta</taxon>
        <taxon>Spermatophyta</taxon>
        <taxon>Magnoliopsida</taxon>
        <taxon>eudicotyledons</taxon>
        <taxon>Gunneridae</taxon>
        <taxon>Pentapetalae</taxon>
        <taxon>rosids</taxon>
        <taxon>malvids</taxon>
        <taxon>Malvales</taxon>
        <taxon>Malvaceae</taxon>
        <taxon>Malvoideae</taxon>
        <taxon>Gossypium</taxon>
    </lineage>
</organism>
<gene>
    <name evidence="12" type="ORF">ES332_A10G110000v1</name>
</gene>
<feature type="transmembrane region" description="Helical" evidence="10">
    <location>
        <begin position="301"/>
        <end position="321"/>
    </location>
</feature>
<evidence type="ECO:0000256" key="10">
    <source>
        <dbReference type="SAM" id="Phobius"/>
    </source>
</evidence>
<sequence length="374" mass="43318">MANSPFHCAKRAKVLNLLHSEKRKRFIYYFILFYFNFIMFKKTLVEKLFNISKMSSQALTRCRTSSSTAHNRVLQNVTNMVPDQGDFKANVNSNGMCRRFLHEGAMLSPAMRKLPMRENLMETLRGIGTSKDRIRLEGLSPHLEEKTTVHEVAALSDQEAEKLLRVALLEVMKTRLRETGKNWIPYSNFIRICEECFSDPKLGLESAKLLDESGGVIVLGNLVFLRPEQVAKAVGGLIPLQTPNPNDPRIKHLLEMETQKAKIDSKANSLVRRELWVGLVYLVVQTAGFMRLTFWELSWDVMEPICFFFTSMYFMAAYTFFLKTSKEPSFEGFYQSRFTTKQKRLIRAHNFDMEKYDKLRNMFYPHSGQVKIGD</sequence>
<proteinExistence type="inferred from homology"/>
<dbReference type="GO" id="GO:0036444">
    <property type="term" value="P:calcium import into the mitochondrion"/>
    <property type="evidence" value="ECO:0007669"/>
    <property type="project" value="TreeGrafter"/>
</dbReference>
<keyword evidence="3" id="KW-0813">Transport</keyword>
<dbReference type="PANTHER" id="PTHR13462:SF31">
    <property type="entry name" value="CALCIUM UNIPORTER PROTEIN 1, MITOCHONDRIAL"/>
    <property type="match status" value="1"/>
</dbReference>
<reference evidence="12 13" key="1">
    <citation type="submission" date="2019-07" db="EMBL/GenBank/DDBJ databases">
        <title>WGS assembly of Gossypium tomentosum.</title>
        <authorList>
            <person name="Chen Z.J."/>
            <person name="Sreedasyam A."/>
            <person name="Ando A."/>
            <person name="Song Q."/>
            <person name="De L."/>
            <person name="Hulse-Kemp A."/>
            <person name="Ding M."/>
            <person name="Ye W."/>
            <person name="Kirkbride R."/>
            <person name="Jenkins J."/>
            <person name="Plott C."/>
            <person name="Lovell J."/>
            <person name="Lin Y.-M."/>
            <person name="Vaughn R."/>
            <person name="Liu B."/>
            <person name="Li W."/>
            <person name="Simpson S."/>
            <person name="Scheffler B."/>
            <person name="Saski C."/>
            <person name="Grover C."/>
            <person name="Hu G."/>
            <person name="Conover J."/>
            <person name="Carlson J."/>
            <person name="Shu S."/>
            <person name="Boston L."/>
            <person name="Williams M."/>
            <person name="Peterson D."/>
            <person name="Mcgee K."/>
            <person name="Jones D."/>
            <person name="Wendel J."/>
            <person name="Stelly D."/>
            <person name="Grimwood J."/>
            <person name="Schmutz J."/>
        </authorList>
    </citation>
    <scope>NUCLEOTIDE SEQUENCE [LARGE SCALE GENOMIC DNA]</scope>
    <source>
        <strain evidence="12">7179.01</strain>
    </source>
</reference>
<evidence type="ECO:0000256" key="3">
    <source>
        <dbReference type="ARBA" id="ARBA00022448"/>
    </source>
</evidence>
<dbReference type="Proteomes" id="UP000322667">
    <property type="component" value="Chromosome A10"/>
</dbReference>
<dbReference type="GO" id="GO:0015292">
    <property type="term" value="F:uniporter activity"/>
    <property type="evidence" value="ECO:0007669"/>
    <property type="project" value="TreeGrafter"/>
</dbReference>
<evidence type="ECO:0000256" key="4">
    <source>
        <dbReference type="ARBA" id="ARBA00022568"/>
    </source>
</evidence>
<accession>A0A5D2NTU7</accession>
<comment type="subcellular location">
    <subcellularLocation>
        <location evidence="1">Membrane</location>
        <topology evidence="1">Multi-pass membrane protein</topology>
    </subcellularLocation>
</comment>
<dbReference type="Pfam" id="PF04678">
    <property type="entry name" value="MCU"/>
    <property type="match status" value="1"/>
</dbReference>
<evidence type="ECO:0000256" key="9">
    <source>
        <dbReference type="ARBA" id="ARBA00023136"/>
    </source>
</evidence>
<keyword evidence="8" id="KW-0406">Ion transport</keyword>
<dbReference type="AlphaFoldDB" id="A0A5D2NTU7"/>
<dbReference type="PANTHER" id="PTHR13462">
    <property type="entry name" value="CALCIUM UNIPORTER PROTEIN, MITOCHONDRIAL"/>
    <property type="match status" value="1"/>
</dbReference>
<feature type="transmembrane region" description="Helical" evidence="10">
    <location>
        <begin position="275"/>
        <end position="295"/>
    </location>
</feature>
<feature type="domain" description="Calcium uniporter protein C-terminal" evidence="11">
    <location>
        <begin position="203"/>
        <end position="359"/>
    </location>
</feature>
<evidence type="ECO:0000256" key="2">
    <source>
        <dbReference type="ARBA" id="ARBA00005653"/>
    </source>
</evidence>
<protein>
    <recommendedName>
        <fullName evidence="11">Calcium uniporter protein C-terminal domain-containing protein</fullName>
    </recommendedName>
</protein>
<evidence type="ECO:0000256" key="7">
    <source>
        <dbReference type="ARBA" id="ARBA00022989"/>
    </source>
</evidence>
<keyword evidence="13" id="KW-1185">Reference proteome</keyword>
<dbReference type="EMBL" id="CM017619">
    <property type="protein sequence ID" value="TYI05730.1"/>
    <property type="molecule type" value="Genomic_DNA"/>
</dbReference>
<dbReference type="GO" id="GO:1990246">
    <property type="term" value="C:uniplex complex"/>
    <property type="evidence" value="ECO:0007669"/>
    <property type="project" value="TreeGrafter"/>
</dbReference>
<evidence type="ECO:0000256" key="5">
    <source>
        <dbReference type="ARBA" id="ARBA00022692"/>
    </source>
</evidence>
<keyword evidence="9 10" id="KW-0472">Membrane</keyword>
<dbReference type="InterPro" id="IPR039055">
    <property type="entry name" value="MCU_fam"/>
</dbReference>
<comment type="similarity">
    <text evidence="2">Belongs to the MCU (TC 1.A.77) family.</text>
</comment>